<dbReference type="Gene3D" id="2.30.29.30">
    <property type="entry name" value="Pleckstrin-homology domain (PH domain)/Phosphotyrosine-binding domain (PTB)"/>
    <property type="match status" value="1"/>
</dbReference>
<dbReference type="GO" id="GO:0000935">
    <property type="term" value="C:division septum"/>
    <property type="evidence" value="ECO:0007669"/>
    <property type="project" value="TreeGrafter"/>
</dbReference>
<dbReference type="AlphaFoldDB" id="A0A409VGN5"/>
<dbReference type="SMART" id="SM00666">
    <property type="entry name" value="PB1"/>
    <property type="match status" value="1"/>
</dbReference>
<reference evidence="5 6" key="1">
    <citation type="journal article" date="2018" name="Evol. Lett.">
        <title>Horizontal gene cluster transfer increased hallucinogenic mushroom diversity.</title>
        <authorList>
            <person name="Reynolds H.T."/>
            <person name="Vijayakumar V."/>
            <person name="Gluck-Thaler E."/>
            <person name="Korotkin H.B."/>
            <person name="Matheny P.B."/>
            <person name="Slot J.C."/>
        </authorList>
    </citation>
    <scope>NUCLEOTIDE SEQUENCE [LARGE SCALE GENOMIC DNA]</scope>
    <source>
        <strain evidence="5 6">SRW20</strain>
    </source>
</reference>
<dbReference type="InterPro" id="IPR053793">
    <property type="entry name" value="PB1-like"/>
</dbReference>
<dbReference type="GO" id="GO:0005634">
    <property type="term" value="C:nucleus"/>
    <property type="evidence" value="ECO:0007669"/>
    <property type="project" value="TreeGrafter"/>
</dbReference>
<evidence type="ECO:0000313" key="5">
    <source>
        <dbReference type="EMBL" id="PPQ65428.1"/>
    </source>
</evidence>
<evidence type="ECO:0000313" key="6">
    <source>
        <dbReference type="Proteomes" id="UP000284706"/>
    </source>
</evidence>
<feature type="compositionally biased region" description="Low complexity" evidence="2">
    <location>
        <begin position="878"/>
        <end position="895"/>
    </location>
</feature>
<dbReference type="GO" id="GO:0030010">
    <property type="term" value="P:establishment of cell polarity"/>
    <property type="evidence" value="ECO:0007669"/>
    <property type="project" value="TreeGrafter"/>
</dbReference>
<dbReference type="InterPro" id="IPR033511">
    <property type="entry name" value="Cdc24/Scd1_PH_dom"/>
</dbReference>
<dbReference type="GO" id="GO:0031106">
    <property type="term" value="P:septin ring organization"/>
    <property type="evidence" value="ECO:0007669"/>
    <property type="project" value="TreeGrafter"/>
</dbReference>
<feature type="compositionally biased region" description="Polar residues" evidence="2">
    <location>
        <begin position="197"/>
        <end position="212"/>
    </location>
</feature>
<dbReference type="InterPro" id="IPR035899">
    <property type="entry name" value="DBL_dom_sf"/>
</dbReference>
<feature type="compositionally biased region" description="Basic and acidic residues" evidence="2">
    <location>
        <begin position="705"/>
        <end position="723"/>
    </location>
</feature>
<dbReference type="GO" id="GO:0005737">
    <property type="term" value="C:cytoplasm"/>
    <property type="evidence" value="ECO:0007669"/>
    <property type="project" value="TreeGrafter"/>
</dbReference>
<dbReference type="SUPFAM" id="SSF48065">
    <property type="entry name" value="DBL homology domain (DH-domain)"/>
    <property type="match status" value="1"/>
</dbReference>
<evidence type="ECO:0000256" key="2">
    <source>
        <dbReference type="SAM" id="MobiDB-lite"/>
    </source>
</evidence>
<evidence type="ECO:0000259" key="4">
    <source>
        <dbReference type="PROSITE" id="PS51745"/>
    </source>
</evidence>
<evidence type="ECO:0000259" key="3">
    <source>
        <dbReference type="PROSITE" id="PS50010"/>
    </source>
</evidence>
<dbReference type="InterPro" id="IPR000270">
    <property type="entry name" value="PB1_dom"/>
</dbReference>
<feature type="compositionally biased region" description="Low complexity" evidence="2">
    <location>
        <begin position="917"/>
        <end position="940"/>
    </location>
</feature>
<feature type="coiled-coil region" evidence="1">
    <location>
        <begin position="374"/>
        <end position="401"/>
    </location>
</feature>
<dbReference type="InterPro" id="IPR011993">
    <property type="entry name" value="PH-like_dom_sf"/>
</dbReference>
<dbReference type="Gene3D" id="1.20.900.10">
    <property type="entry name" value="Dbl homology (DH) domain"/>
    <property type="match status" value="1"/>
</dbReference>
<evidence type="ECO:0008006" key="7">
    <source>
        <dbReference type="Google" id="ProtNLM"/>
    </source>
</evidence>
<dbReference type="FunCoup" id="A0A409VGN5">
    <property type="interactions" value="59"/>
</dbReference>
<keyword evidence="1" id="KW-0175">Coiled coil</keyword>
<feature type="domain" description="PB1" evidence="4">
    <location>
        <begin position="979"/>
        <end position="1062"/>
    </location>
</feature>
<feature type="region of interest" description="Disordered" evidence="2">
    <location>
        <begin position="838"/>
        <end position="976"/>
    </location>
</feature>
<protein>
    <recommendedName>
        <fullName evidence="7">DH domain-containing protein</fullName>
    </recommendedName>
</protein>
<feature type="compositionally biased region" description="Polar residues" evidence="2">
    <location>
        <begin position="591"/>
        <end position="602"/>
    </location>
</feature>
<feature type="compositionally biased region" description="Polar residues" evidence="2">
    <location>
        <begin position="941"/>
        <end position="969"/>
    </location>
</feature>
<keyword evidence="6" id="KW-1185">Reference proteome</keyword>
<dbReference type="OrthoDB" id="1594986at2759"/>
<dbReference type="GO" id="GO:0005085">
    <property type="term" value="F:guanyl-nucleotide exchange factor activity"/>
    <property type="evidence" value="ECO:0007669"/>
    <property type="project" value="InterPro"/>
</dbReference>
<feature type="region of interest" description="Disordered" evidence="2">
    <location>
        <begin position="784"/>
        <end position="824"/>
    </location>
</feature>
<feature type="region of interest" description="Disordered" evidence="2">
    <location>
        <begin position="591"/>
        <end position="729"/>
    </location>
</feature>
<feature type="domain" description="DH" evidence="3">
    <location>
        <begin position="216"/>
        <end position="391"/>
    </location>
</feature>
<dbReference type="Proteomes" id="UP000284706">
    <property type="component" value="Unassembled WGS sequence"/>
</dbReference>
<dbReference type="EMBL" id="NHYE01005653">
    <property type="protein sequence ID" value="PPQ65428.1"/>
    <property type="molecule type" value="Genomic_DNA"/>
</dbReference>
<dbReference type="SUPFAM" id="SSF54277">
    <property type="entry name" value="CAD &amp; PB1 domains"/>
    <property type="match status" value="1"/>
</dbReference>
<dbReference type="GO" id="GO:0043332">
    <property type="term" value="C:mating projection tip"/>
    <property type="evidence" value="ECO:0007669"/>
    <property type="project" value="TreeGrafter"/>
</dbReference>
<proteinExistence type="predicted"/>
<dbReference type="Pfam" id="PF06395">
    <property type="entry name" value="CDC24"/>
    <property type="match status" value="1"/>
</dbReference>
<dbReference type="InParanoid" id="A0A409VGN5"/>
<feature type="region of interest" description="Disordered" evidence="2">
    <location>
        <begin position="177"/>
        <end position="220"/>
    </location>
</feature>
<dbReference type="Pfam" id="PF00621">
    <property type="entry name" value="RhoGEF"/>
    <property type="match status" value="1"/>
</dbReference>
<feature type="compositionally biased region" description="Low complexity" evidence="2">
    <location>
        <begin position="671"/>
        <end position="680"/>
    </location>
</feature>
<feature type="compositionally biased region" description="Low complexity" evidence="2">
    <location>
        <begin position="603"/>
        <end position="648"/>
    </location>
</feature>
<comment type="caution">
    <text evidence="5">The sequence shown here is derived from an EMBL/GenBank/DDBJ whole genome shotgun (WGS) entry which is preliminary data.</text>
</comment>
<feature type="compositionally biased region" description="Polar residues" evidence="2">
    <location>
        <begin position="851"/>
        <end position="861"/>
    </location>
</feature>
<dbReference type="CDD" id="cd00160">
    <property type="entry name" value="RhoGEF"/>
    <property type="match status" value="1"/>
</dbReference>
<dbReference type="Pfam" id="PF15411">
    <property type="entry name" value="PH_10"/>
    <property type="match status" value="1"/>
</dbReference>
<dbReference type="SUPFAM" id="SSF50729">
    <property type="entry name" value="PH domain-like"/>
    <property type="match status" value="1"/>
</dbReference>
<dbReference type="PANTHER" id="PTHR47339">
    <property type="entry name" value="CELL DIVISION CONTROL PROTEIN 24"/>
    <property type="match status" value="1"/>
</dbReference>
<dbReference type="STRING" id="231916.A0A409VGN5"/>
<dbReference type="PROSITE" id="PS51745">
    <property type="entry name" value="PB1"/>
    <property type="match status" value="1"/>
</dbReference>
<dbReference type="CDD" id="cd05992">
    <property type="entry name" value="PB1"/>
    <property type="match status" value="1"/>
</dbReference>
<dbReference type="InterPro" id="IPR000219">
    <property type="entry name" value="DH_dom"/>
</dbReference>
<dbReference type="SMART" id="SM00325">
    <property type="entry name" value="RhoGEF"/>
    <property type="match status" value="1"/>
</dbReference>
<sequence>MATVAGRKKSIVSTTGLHIDTSANNTLLNKAASQSTSLYQQCSQLRARLLRITGFAQYFNEASSSSDSRQSTDPVTQLWDLFSMGTPLCYIFDQLPAEAGFKRINNSSFNQEKYDTNPDREKKHAIALFAMQIRGDKVTQAIPGVESFTVTDLWDRNSTDGLVKVINTVTAIVDHLPPEAFEESPPSPRSGPEYGSTDSLADTLASQQPSNPKDSEKNNIIKEMVETERKYVQDLEIMQKYSNALAQSNLMDQDTIHLLFPNLNKLLNFQRKFLIRLEGTAELPWQDQRWGQHFLENEDEFVVYEPYCANYTNATELMLANEQNLVPLNHLINVKGELPGLLIKPIQRICKYPLLLDSLIKACSPSTYPHYDELKRGSEAAKRITDKINEAQRRAENEQTVKSLQSRIDDWKGHHLENFGELLLDDIFVVTKSDIDREYHVFLFERIILCCKEATQQSAKGAKGQGKNGSILKKQPAPPPLSLPGGFGPSQKNTPLLLKGRIFLGNVTQAVPVPARASTTLGIPPHFPLAVWWKGDDDLEFFTLRCKREDQMRLWESTINRLIKEAAQRRAMERSTGGLSRVVAASNSTNPRVVNSHYSSSGSVNVANTNSNYSSSSSTIRSRPSYPSAYDYDDGSSSYTTASSSHGSGPKGYPPHDGLDFEPDEDDLEDYPPAAAAATASVYSTSGRGTPMGSRRPTTNMHSMPPERESLSAYDRPRAHTEGVDGPNMTQWRNGNGGLPLPPPPPSASLVSPNGSMRPITPRMNSNMSASSFASDASFGNMAPTPLLSSSTTQRPQLRSQFSSTRLRSGYESPNSATAAGGAIAATSSDYRRARAATPTLNGNGLAAPTMSRSRSASQPSAYVPPQKPMPPPPLPSNPSSSSQQLPLHQSQGQSHWSSREHRPVHGGVPTNVVPNGKRGSGSSQSTGGESSDYSPNSSSPITPFGSSESSLVNMRNSRSQGFDSSVNGRSGDALPSPPVKVKVHFHEDIFVIQVPRATEYEDLVEKVGRKIRLCGPRREDGPLRVKYRDEDGDMVSLGSTEDVQMAFEQYRPGGQVTLFVT</sequence>
<evidence type="ECO:0000256" key="1">
    <source>
        <dbReference type="SAM" id="Coils"/>
    </source>
</evidence>
<dbReference type="Pfam" id="PF00564">
    <property type="entry name" value="PB1"/>
    <property type="match status" value="1"/>
</dbReference>
<feature type="region of interest" description="Disordered" evidence="2">
    <location>
        <begin position="460"/>
        <end position="488"/>
    </location>
</feature>
<feature type="compositionally biased region" description="Pro residues" evidence="2">
    <location>
        <begin position="866"/>
        <end position="877"/>
    </location>
</feature>
<dbReference type="CDD" id="cd13246">
    <property type="entry name" value="PH_Scd1"/>
    <property type="match status" value="1"/>
</dbReference>
<dbReference type="PROSITE" id="PS50010">
    <property type="entry name" value="DH_2"/>
    <property type="match status" value="1"/>
</dbReference>
<dbReference type="InterPro" id="IPR053026">
    <property type="entry name" value="CDC42_GEF"/>
</dbReference>
<feature type="compositionally biased region" description="Polar residues" evidence="2">
    <location>
        <begin position="787"/>
        <end position="815"/>
    </location>
</feature>
<gene>
    <name evidence="5" type="ORF">CVT26_000080</name>
</gene>
<dbReference type="InterPro" id="IPR010481">
    <property type="entry name" value="Cdc24/Scd1_N"/>
</dbReference>
<dbReference type="Gene3D" id="3.10.20.90">
    <property type="entry name" value="Phosphatidylinositol 3-kinase Catalytic Subunit, Chain A, domain 1"/>
    <property type="match status" value="1"/>
</dbReference>
<feature type="compositionally biased region" description="Acidic residues" evidence="2">
    <location>
        <begin position="660"/>
        <end position="670"/>
    </location>
</feature>
<accession>A0A409VGN5</accession>
<name>A0A409VGN5_9AGAR</name>
<dbReference type="PANTHER" id="PTHR47339:SF1">
    <property type="entry name" value="CELL DIVISION CONTROL PROTEIN 24"/>
    <property type="match status" value="1"/>
</dbReference>
<organism evidence="5 6">
    <name type="scientific">Gymnopilus dilepis</name>
    <dbReference type="NCBI Taxonomy" id="231916"/>
    <lineage>
        <taxon>Eukaryota</taxon>
        <taxon>Fungi</taxon>
        <taxon>Dikarya</taxon>
        <taxon>Basidiomycota</taxon>
        <taxon>Agaricomycotina</taxon>
        <taxon>Agaricomycetes</taxon>
        <taxon>Agaricomycetidae</taxon>
        <taxon>Agaricales</taxon>
        <taxon>Agaricineae</taxon>
        <taxon>Hymenogastraceae</taxon>
        <taxon>Gymnopilus</taxon>
    </lineage>
</organism>